<dbReference type="Proteomes" id="UP000472267">
    <property type="component" value="Chromosome 23"/>
</dbReference>
<dbReference type="GO" id="GO:0004896">
    <property type="term" value="F:cytokine receptor activity"/>
    <property type="evidence" value="ECO:0007669"/>
    <property type="project" value="TreeGrafter"/>
</dbReference>
<dbReference type="InParanoid" id="A0A672IYY3"/>
<evidence type="ECO:0000256" key="5">
    <source>
        <dbReference type="ARBA" id="ARBA00023136"/>
    </source>
</evidence>
<dbReference type="PANTHER" id="PTHR23037:SF44">
    <property type="entry name" value="LEPTIN RECEPTOR"/>
    <property type="match status" value="1"/>
</dbReference>
<keyword evidence="13" id="KW-1185">Reference proteome</keyword>
<keyword evidence="7" id="KW-0325">Glycoprotein</keyword>
<dbReference type="AlphaFoldDB" id="A0A672IYY3"/>
<gene>
    <name evidence="12" type="primary">lepr</name>
</gene>
<dbReference type="InterPro" id="IPR013783">
    <property type="entry name" value="Ig-like_fold"/>
</dbReference>
<dbReference type="OMA" id="FPPHCLF"/>
<keyword evidence="3 10" id="KW-0732">Signal</keyword>
<feature type="region of interest" description="Disordered" evidence="8">
    <location>
        <begin position="1069"/>
        <end position="1129"/>
    </location>
</feature>
<dbReference type="GO" id="GO:0046427">
    <property type="term" value="P:positive regulation of receptor signaling pathway via JAK-STAT"/>
    <property type="evidence" value="ECO:0007669"/>
    <property type="project" value="TreeGrafter"/>
</dbReference>
<evidence type="ECO:0000313" key="12">
    <source>
        <dbReference type="Ensembl" id="ENSSFAP00005046294.1"/>
    </source>
</evidence>
<reference evidence="12" key="1">
    <citation type="submission" date="2019-06" db="EMBL/GenBank/DDBJ databases">
        <authorList>
            <consortium name="Wellcome Sanger Institute Data Sharing"/>
        </authorList>
    </citation>
    <scope>NUCLEOTIDE SEQUENCE [LARGE SCALE GENOMIC DNA]</scope>
</reference>
<dbReference type="CDD" id="cd00063">
    <property type="entry name" value="FN3"/>
    <property type="match status" value="2"/>
</dbReference>
<dbReference type="InterPro" id="IPR041182">
    <property type="entry name" value="LEP-R_IGD"/>
</dbReference>
<feature type="compositionally biased region" description="Low complexity" evidence="8">
    <location>
        <begin position="993"/>
        <end position="1004"/>
    </location>
</feature>
<dbReference type="Pfam" id="PF18589">
    <property type="entry name" value="ObR_Ig"/>
    <property type="match status" value="1"/>
</dbReference>
<dbReference type="Ensembl" id="ENSSFAT00005047876.1">
    <property type="protein sequence ID" value="ENSSFAP00005046294.1"/>
    <property type="gene ID" value="ENSSFAG00005022570.1"/>
</dbReference>
<dbReference type="InterPro" id="IPR036116">
    <property type="entry name" value="FN3_sf"/>
</dbReference>
<evidence type="ECO:0000256" key="6">
    <source>
        <dbReference type="ARBA" id="ARBA00023170"/>
    </source>
</evidence>
<organism evidence="12 13">
    <name type="scientific">Salarias fasciatus</name>
    <name type="common">Jewelled blenny</name>
    <name type="synonym">Blennius fasciatus</name>
    <dbReference type="NCBI Taxonomy" id="181472"/>
    <lineage>
        <taxon>Eukaryota</taxon>
        <taxon>Metazoa</taxon>
        <taxon>Chordata</taxon>
        <taxon>Craniata</taxon>
        <taxon>Vertebrata</taxon>
        <taxon>Euteleostomi</taxon>
        <taxon>Actinopterygii</taxon>
        <taxon>Neopterygii</taxon>
        <taxon>Teleostei</taxon>
        <taxon>Neoteleostei</taxon>
        <taxon>Acanthomorphata</taxon>
        <taxon>Ovalentaria</taxon>
        <taxon>Blenniimorphae</taxon>
        <taxon>Blenniiformes</taxon>
        <taxon>Blennioidei</taxon>
        <taxon>Blenniidae</taxon>
        <taxon>Salariinae</taxon>
        <taxon>Salarias</taxon>
    </lineage>
</organism>
<keyword evidence="5 9" id="KW-0472">Membrane</keyword>
<evidence type="ECO:0000256" key="10">
    <source>
        <dbReference type="SAM" id="SignalP"/>
    </source>
</evidence>
<proteinExistence type="predicted"/>
<evidence type="ECO:0000313" key="13">
    <source>
        <dbReference type="Proteomes" id="UP000472267"/>
    </source>
</evidence>
<dbReference type="SMART" id="SM00060">
    <property type="entry name" value="FN3"/>
    <property type="match status" value="3"/>
</dbReference>
<feature type="domain" description="Fibronectin type-III" evidence="11">
    <location>
        <begin position="209"/>
        <end position="301"/>
    </location>
</feature>
<feature type="compositionally biased region" description="Acidic residues" evidence="8">
    <location>
        <begin position="1043"/>
        <end position="1054"/>
    </location>
</feature>
<dbReference type="InterPro" id="IPR003961">
    <property type="entry name" value="FN3_dom"/>
</dbReference>
<feature type="domain" description="Fibronectin type-III" evidence="11">
    <location>
        <begin position="498"/>
        <end position="594"/>
    </location>
</feature>
<sequence length="1154" mass="128928">FSLTINVKHLSAVCLFSCLCLISLSFPAPLHAGAQCLEPENGASPGPGALDLPWQDELCCDSPAAHSSVEGGGKDSPGRNESELQLQRRRHCYFRSSVDDSSPHDTSGGTCLDIRCSVDENWGNLTCDFGSRGHPSSTPWAGLAVIRLQRLIDLASDNLVVCEVKNSFLCSVSLNHTKSLVTVVTVSIADAAAPPVLLRVPAFPVKPNPPVNLSHIQTIEGDLILQWDDPSDSDNSPLRYEVRYSSNATDPAWQMVSASGEPRLSLDLKATLNYTVQVRCSSLKEPPLWSEWSEAHHICLNMVSYIPEKVVVRPGENVTVYCVFNDRSISASTAMWMLNLGQLIPRSQYQTVSQRVSQITVHPSEHRMYHLLRCTQEFSIPYSQIYIEGAPIDINCETNGDIDAMDCSWTMTQWTKPIFRSKWADLTCDEMEERERLGEDVGSMDPECTSVKSRSTTCIIQPLRMNCYKLWLEMPSMFGPIKSKPVYVSPIDHVKPNPPTSVRAVSQRNGVLRVTWEPPSLPAQGLQCQFRYRPKSVLGDQPEWQVLSSVRVSMAEVTVSDMCQVYATQVRCMHTNGTGYWSEWSESVYSTPQNSRAPERGPDFWRIRQDASFGNQTNVTLLFEHLPASRSSYCVDGYIVQHQGAGGLVKRQRIKPMSSYSFEWNQEPQTVTVEAYNSLGNSSDNMNMTLDRKPKRHCVRSFHVAVVNSTCVSLSWSLLDNCSVPLFMVVQWSPQGQQQSGASEETWARLPYTDRLVHLRGDFFSSEEYGFYLYPVFADGEEQPVFTLASRGDPAVYMMMMIISFLSIVLLVTLVLSQNQMKKFVWKDVPNPKKCSWARGLDFQKVDAFDHLFRPPEGLPAWPLLLPSEKISNVIVVDKTQNIALIQNPLVSLTPEQATAIAISLSPGFDHKVSQPTGSEGLLSETPSVTIALDALSPLDLRPDELQPFPPLVDQRQGGTDTSAQSSVTYATVLPSELNQDQQPFQLHDKESSGNSSSDEGNFSANNSDISGSFPGGLWELDSCRGGDMDDPRHSCSYNSVEEFSETSEQEDEVDVKKETELYYLGMDYQAEDEESEDEDEQQRREETKTELLKSVLSSEDCPVESHPLLDPEDSRERPSEMPSSFSSLYLPQFRTAAYMRQLATQKHDSTPQL</sequence>
<feature type="transmembrane region" description="Helical" evidence="9">
    <location>
        <begin position="795"/>
        <end position="817"/>
    </location>
</feature>
<evidence type="ECO:0000256" key="4">
    <source>
        <dbReference type="ARBA" id="ARBA00022989"/>
    </source>
</evidence>
<dbReference type="PANTHER" id="PTHR23037">
    <property type="entry name" value="CYTOKINE RECEPTOR"/>
    <property type="match status" value="1"/>
</dbReference>
<dbReference type="Pfam" id="PF06328">
    <property type="entry name" value="Lep_receptor_Ig"/>
    <property type="match status" value="1"/>
</dbReference>
<feature type="region of interest" description="Disordered" evidence="8">
    <location>
        <begin position="985"/>
        <end position="1014"/>
    </location>
</feature>
<comment type="subcellular location">
    <subcellularLocation>
        <location evidence="1">Membrane</location>
        <topology evidence="1">Single-pass type I membrane protein</topology>
    </subcellularLocation>
</comment>
<feature type="region of interest" description="Disordered" evidence="8">
    <location>
        <begin position="943"/>
        <end position="965"/>
    </location>
</feature>
<feature type="compositionally biased region" description="Acidic residues" evidence="8">
    <location>
        <begin position="1070"/>
        <end position="1081"/>
    </location>
</feature>
<dbReference type="GO" id="GO:0009897">
    <property type="term" value="C:external side of plasma membrane"/>
    <property type="evidence" value="ECO:0007669"/>
    <property type="project" value="TreeGrafter"/>
</dbReference>
<dbReference type="GO" id="GO:0030097">
    <property type="term" value="P:hemopoiesis"/>
    <property type="evidence" value="ECO:0007669"/>
    <property type="project" value="TreeGrafter"/>
</dbReference>
<keyword evidence="6" id="KW-0675">Receptor</keyword>
<evidence type="ECO:0000256" key="7">
    <source>
        <dbReference type="ARBA" id="ARBA00023180"/>
    </source>
</evidence>
<feature type="signal peptide" evidence="10">
    <location>
        <begin position="1"/>
        <end position="25"/>
    </location>
</feature>
<accession>A0A672IYY3</accession>
<feature type="compositionally biased region" description="Basic and acidic residues" evidence="8">
    <location>
        <begin position="1108"/>
        <end position="1120"/>
    </location>
</feature>
<dbReference type="PROSITE" id="PS50853">
    <property type="entry name" value="FN3"/>
    <property type="match status" value="2"/>
</dbReference>
<feature type="region of interest" description="Disordered" evidence="8">
    <location>
        <begin position="1035"/>
        <end position="1057"/>
    </location>
</feature>
<dbReference type="InterPro" id="IPR010457">
    <property type="entry name" value="IgC2-like_lig-bd"/>
</dbReference>
<evidence type="ECO:0000256" key="8">
    <source>
        <dbReference type="SAM" id="MobiDB-lite"/>
    </source>
</evidence>
<evidence type="ECO:0000256" key="3">
    <source>
        <dbReference type="ARBA" id="ARBA00022729"/>
    </source>
</evidence>
<evidence type="ECO:0000256" key="9">
    <source>
        <dbReference type="SAM" id="Phobius"/>
    </source>
</evidence>
<evidence type="ECO:0000256" key="1">
    <source>
        <dbReference type="ARBA" id="ARBA00004479"/>
    </source>
</evidence>
<evidence type="ECO:0000256" key="2">
    <source>
        <dbReference type="ARBA" id="ARBA00022692"/>
    </source>
</evidence>
<evidence type="ECO:0000259" key="11">
    <source>
        <dbReference type="PROSITE" id="PS50853"/>
    </source>
</evidence>
<reference evidence="12" key="3">
    <citation type="submission" date="2025-09" db="UniProtKB">
        <authorList>
            <consortium name="Ensembl"/>
        </authorList>
    </citation>
    <scope>IDENTIFICATION</scope>
</reference>
<feature type="compositionally biased region" description="Basic and acidic residues" evidence="8">
    <location>
        <begin position="1082"/>
        <end position="1092"/>
    </location>
</feature>
<protein>
    <submittedName>
        <fullName evidence="12">Leptin receptor</fullName>
    </submittedName>
</protein>
<reference evidence="12" key="2">
    <citation type="submission" date="2025-08" db="UniProtKB">
        <authorList>
            <consortium name="Ensembl"/>
        </authorList>
    </citation>
    <scope>IDENTIFICATION</scope>
</reference>
<name>A0A672IYY3_SALFA</name>
<keyword evidence="4 9" id="KW-1133">Transmembrane helix</keyword>
<keyword evidence="2 9" id="KW-0812">Transmembrane</keyword>
<dbReference type="SUPFAM" id="SSF49265">
    <property type="entry name" value="Fibronectin type III"/>
    <property type="match status" value="2"/>
</dbReference>
<dbReference type="Gene3D" id="2.60.40.10">
    <property type="entry name" value="Immunoglobulins"/>
    <property type="match status" value="4"/>
</dbReference>
<feature type="chain" id="PRO_5025472715" evidence="10">
    <location>
        <begin position="26"/>
        <end position="1154"/>
    </location>
</feature>